<proteinExistence type="predicted"/>
<comment type="caution">
    <text evidence="4">The sequence shown here is derived from an EMBL/GenBank/DDBJ whole genome shotgun (WGS) entry which is preliminary data.</text>
</comment>
<feature type="region of interest" description="Disordered" evidence="2">
    <location>
        <begin position="1019"/>
        <end position="1046"/>
    </location>
</feature>
<dbReference type="InterPro" id="IPR029071">
    <property type="entry name" value="Ubiquitin-like_domsf"/>
</dbReference>
<feature type="compositionally biased region" description="Low complexity" evidence="2">
    <location>
        <begin position="57"/>
        <end position="66"/>
    </location>
</feature>
<evidence type="ECO:0000313" key="5">
    <source>
        <dbReference type="Proteomes" id="UP000324897"/>
    </source>
</evidence>
<dbReference type="Proteomes" id="UP000324897">
    <property type="component" value="Unassembled WGS sequence"/>
</dbReference>
<dbReference type="EMBL" id="RWGY01000051">
    <property type="protein sequence ID" value="TVU04785.1"/>
    <property type="molecule type" value="Genomic_DNA"/>
</dbReference>
<dbReference type="PANTHER" id="PTHR15204:SF5">
    <property type="entry name" value="LARGE PROLINE-RICH PROTEIN BAG6 ISOFORM X1"/>
    <property type="match status" value="1"/>
</dbReference>
<dbReference type="AlphaFoldDB" id="A0A5J9T0K6"/>
<feature type="compositionally biased region" description="Low complexity" evidence="2">
    <location>
        <begin position="39"/>
        <end position="49"/>
    </location>
</feature>
<feature type="region of interest" description="Disordered" evidence="2">
    <location>
        <begin position="630"/>
        <end position="660"/>
    </location>
</feature>
<dbReference type="GO" id="GO:0031593">
    <property type="term" value="F:polyubiquitin modification-dependent protein binding"/>
    <property type="evidence" value="ECO:0007669"/>
    <property type="project" value="TreeGrafter"/>
</dbReference>
<evidence type="ECO:0000313" key="4">
    <source>
        <dbReference type="EMBL" id="TVU04785.1"/>
    </source>
</evidence>
<feature type="compositionally biased region" description="Polar residues" evidence="2">
    <location>
        <begin position="718"/>
        <end position="755"/>
    </location>
</feature>
<organism evidence="4 5">
    <name type="scientific">Eragrostis curvula</name>
    <name type="common">weeping love grass</name>
    <dbReference type="NCBI Taxonomy" id="38414"/>
    <lineage>
        <taxon>Eukaryota</taxon>
        <taxon>Viridiplantae</taxon>
        <taxon>Streptophyta</taxon>
        <taxon>Embryophyta</taxon>
        <taxon>Tracheophyta</taxon>
        <taxon>Spermatophyta</taxon>
        <taxon>Magnoliopsida</taxon>
        <taxon>Liliopsida</taxon>
        <taxon>Poales</taxon>
        <taxon>Poaceae</taxon>
        <taxon>PACMAD clade</taxon>
        <taxon>Chloridoideae</taxon>
        <taxon>Eragrostideae</taxon>
        <taxon>Eragrostidinae</taxon>
        <taxon>Eragrostis</taxon>
    </lineage>
</organism>
<evidence type="ECO:0000256" key="1">
    <source>
        <dbReference type="ARBA" id="ARBA00022843"/>
    </source>
</evidence>
<feature type="compositionally biased region" description="Low complexity" evidence="2">
    <location>
        <begin position="74"/>
        <end position="92"/>
    </location>
</feature>
<accession>A0A5J9T0K6</accession>
<dbReference type="GO" id="GO:0071818">
    <property type="term" value="C:BAT3 complex"/>
    <property type="evidence" value="ECO:0007669"/>
    <property type="project" value="TreeGrafter"/>
</dbReference>
<dbReference type="PANTHER" id="PTHR15204">
    <property type="entry name" value="LARGE PROLINE-RICH PROTEIN BAG6"/>
    <property type="match status" value="1"/>
</dbReference>
<feature type="compositionally biased region" description="Low complexity" evidence="2">
    <location>
        <begin position="549"/>
        <end position="565"/>
    </location>
</feature>
<dbReference type="PROSITE" id="PS00299">
    <property type="entry name" value="UBIQUITIN_1"/>
    <property type="match status" value="1"/>
</dbReference>
<evidence type="ECO:0000259" key="3">
    <source>
        <dbReference type="PROSITE" id="PS50053"/>
    </source>
</evidence>
<name>A0A5J9T0K6_9POAL</name>
<reference evidence="4 5" key="1">
    <citation type="journal article" date="2019" name="Sci. Rep.">
        <title>A high-quality genome of Eragrostis curvula grass provides insights into Poaceae evolution and supports new strategies to enhance forage quality.</title>
        <authorList>
            <person name="Carballo J."/>
            <person name="Santos B.A.C.M."/>
            <person name="Zappacosta D."/>
            <person name="Garbus I."/>
            <person name="Selva J.P."/>
            <person name="Gallo C.A."/>
            <person name="Diaz A."/>
            <person name="Albertini E."/>
            <person name="Caccamo M."/>
            <person name="Echenique V."/>
        </authorList>
    </citation>
    <scope>NUCLEOTIDE SEQUENCE [LARGE SCALE GENOMIC DNA]</scope>
    <source>
        <strain evidence="5">cv. Victoria</strain>
        <tissue evidence="4">Leaf</tissue>
    </source>
</reference>
<dbReference type="CDD" id="cd17039">
    <property type="entry name" value="Ubl_ubiquitin_like"/>
    <property type="match status" value="1"/>
</dbReference>
<keyword evidence="5" id="KW-1185">Reference proteome</keyword>
<evidence type="ECO:0000256" key="2">
    <source>
        <dbReference type="SAM" id="MobiDB-lite"/>
    </source>
</evidence>
<feature type="compositionally biased region" description="Polar residues" evidence="2">
    <location>
        <begin position="795"/>
        <end position="828"/>
    </location>
</feature>
<feature type="region of interest" description="Disordered" evidence="2">
    <location>
        <begin position="369"/>
        <end position="395"/>
    </location>
</feature>
<dbReference type="InterPro" id="IPR019954">
    <property type="entry name" value="Ubiquitin_CS"/>
</dbReference>
<feature type="region of interest" description="Disordered" evidence="2">
    <location>
        <begin position="795"/>
        <end position="874"/>
    </location>
</feature>
<feature type="compositionally biased region" description="Polar residues" evidence="2">
    <location>
        <begin position="1026"/>
        <end position="1046"/>
    </location>
</feature>
<dbReference type="InterPro" id="IPR000626">
    <property type="entry name" value="Ubiquitin-like_dom"/>
</dbReference>
<dbReference type="GO" id="GO:0051787">
    <property type="term" value="F:misfolded protein binding"/>
    <property type="evidence" value="ECO:0007669"/>
    <property type="project" value="TreeGrafter"/>
</dbReference>
<dbReference type="PROSITE" id="PS50053">
    <property type="entry name" value="UBIQUITIN_2"/>
    <property type="match status" value="1"/>
</dbReference>
<keyword evidence="1" id="KW-0832">Ubl conjugation</keyword>
<feature type="domain" description="Ubiquitin-like" evidence="3">
    <location>
        <begin position="134"/>
        <end position="189"/>
    </location>
</feature>
<feature type="compositionally biased region" description="Polar residues" evidence="2">
    <location>
        <begin position="687"/>
        <end position="699"/>
    </location>
</feature>
<feature type="compositionally biased region" description="Low complexity" evidence="2">
    <location>
        <begin position="631"/>
        <end position="642"/>
    </location>
</feature>
<dbReference type="Gramene" id="TVU04785">
    <property type="protein sequence ID" value="TVU04785"/>
    <property type="gene ID" value="EJB05_47919"/>
</dbReference>
<dbReference type="Pfam" id="PF00240">
    <property type="entry name" value="ubiquitin"/>
    <property type="match status" value="1"/>
</dbReference>
<feature type="region of interest" description="Disordered" evidence="2">
    <location>
        <begin position="687"/>
        <end position="755"/>
    </location>
</feature>
<feature type="compositionally biased region" description="Polar residues" evidence="2">
    <location>
        <begin position="643"/>
        <end position="657"/>
    </location>
</feature>
<dbReference type="Gene3D" id="3.10.20.90">
    <property type="entry name" value="Phosphatidylinositol 3-kinase Catalytic Subunit, Chain A, domain 1"/>
    <property type="match status" value="1"/>
</dbReference>
<sequence length="1121" mass="117417">MILVHPEPPQRRSIAVVCPLPEAKSAVDRGSFQNCPHTLPRLIPSSSLTPLPPKSQPSPSLHTRSPPSRRSRRPSPLSAAAAAAHCCRQTARGAEIPSPTRFRTDPFSLRMADDASHGASSSTVKPADDPESTIEINVKTLDSQVHKLRVQKNAPVSVLKEKIVDATGVPLDQQRLIFRGRVLKDDHLLLLGHASLDVFVVPNPNPFICILDNLKIWKMDLHCIWSLGVQLKGNLLLGLLKETPMLMLDAGHGPAKSCNCLLCAVNVAANGGLLDDISRSVRDLLGSLGVAMSGSVTSTAFSVPLTTAPEGANNVPGGTQPVNPAQPGFSGHQIHVTQLQPAGAIPRNLVIPDSMTTLSEYMERMDRVLRNNGTPPSRDSEGQQRPVADDANLNPRFPSPEVLAQVIERTQQLLGGSAASALSHIAQRIRSDAGSADASIRREIQTESVQLGLAMQHMGAMLFELGRTMMMLRMGQSPPEAFVNSGPAVYINSTGPNPIMVQPSFQNTPQFGVSNIPVMGGVSGAFGIVNPSRSSGFVDPFRGINVHTTGAPAASGSSVATTTSPEGAVNGDRQGAVRTQGGNPSSNSATTRGLPTRTVVAAIPARSSAEVPNHVLSVLLPVQVRSHAAVSNQSTSSQGSQNAVGNGSQQNSTSAAPQASVGGVADVPSAAQINALIANALAANAQSQVPPSGQNTALQGSRPTTDSRDSSSTSTTTQLHSEPSVSTTGQASLHVQTHATEPGTRGSNLTSQASNTVNVPSVDSIQQHSQMEDHHGDNVSVSCEELATSNLSRDLTATSTHDVPSSISAENSALENESAHGVNSQSLEPSASGSSQPLGLGGGLIPKRKSRTAKPSGSTADPGMDSAPVSQNKDAVSVAQQFLQGFASQNTNASRSNTTNSAPPSSTPQPARAPLRRQGGEGQPDIGSMISGMLNNPVFGNLLSNVATQAGGSRADLRSVMEGLQSPAIVDTISNIVQNVDEQDLGSMFGSGRGQGGIDLSRMMQQMMPVVSQVLGGAGARRTGEFRSQPQLNDSGEGNGRSSSQIDLQQARELIEQHESPEDIFSAVLETAAQAYGEDDDIQGMIEELVSDPELTNGYLELLVEQVRQRIQAESQSKDHP</sequence>
<feature type="compositionally biased region" description="Low complexity" evidence="2">
    <location>
        <begin position="889"/>
        <end position="913"/>
    </location>
</feature>
<dbReference type="SMART" id="SM00213">
    <property type="entry name" value="UBQ"/>
    <property type="match status" value="1"/>
</dbReference>
<feature type="region of interest" description="Disordered" evidence="2">
    <location>
        <begin position="549"/>
        <end position="595"/>
    </location>
</feature>
<feature type="compositionally biased region" description="Polar residues" evidence="2">
    <location>
        <begin position="580"/>
        <end position="593"/>
    </location>
</feature>
<dbReference type="OrthoDB" id="267397at2759"/>
<dbReference type="SUPFAM" id="SSF54236">
    <property type="entry name" value="Ubiquitin-like"/>
    <property type="match status" value="1"/>
</dbReference>
<feature type="region of interest" description="Disordered" evidence="2">
    <location>
        <begin position="37"/>
        <end position="105"/>
    </location>
</feature>
<gene>
    <name evidence="4" type="ORF">EJB05_47919</name>
</gene>
<feature type="compositionally biased region" description="Low complexity" evidence="2">
    <location>
        <begin position="829"/>
        <end position="838"/>
    </location>
</feature>
<dbReference type="GO" id="GO:0036503">
    <property type="term" value="P:ERAD pathway"/>
    <property type="evidence" value="ECO:0007669"/>
    <property type="project" value="TreeGrafter"/>
</dbReference>
<protein>
    <recommendedName>
        <fullName evidence="3">Ubiquitin-like domain-containing protein</fullName>
    </recommendedName>
</protein>
<feature type="region of interest" description="Disordered" evidence="2">
    <location>
        <begin position="889"/>
        <end position="930"/>
    </location>
</feature>